<organism evidence="4 5">
    <name type="scientific">Decorospora gaudefroyi</name>
    <dbReference type="NCBI Taxonomy" id="184978"/>
    <lineage>
        <taxon>Eukaryota</taxon>
        <taxon>Fungi</taxon>
        <taxon>Dikarya</taxon>
        <taxon>Ascomycota</taxon>
        <taxon>Pezizomycotina</taxon>
        <taxon>Dothideomycetes</taxon>
        <taxon>Pleosporomycetidae</taxon>
        <taxon>Pleosporales</taxon>
        <taxon>Pleosporineae</taxon>
        <taxon>Pleosporaceae</taxon>
        <taxon>Decorospora</taxon>
    </lineage>
</organism>
<dbReference type="InterPro" id="IPR005018">
    <property type="entry name" value="DOMON_domain"/>
</dbReference>
<dbReference type="PANTHER" id="PTHR47797:SF1">
    <property type="entry name" value="CYTOCHROME B561 DOMAIN-CONTAINING PROTEIN-RELATED"/>
    <property type="match status" value="1"/>
</dbReference>
<evidence type="ECO:0000256" key="1">
    <source>
        <dbReference type="SAM" id="MobiDB-lite"/>
    </source>
</evidence>
<evidence type="ECO:0000256" key="2">
    <source>
        <dbReference type="SAM" id="Phobius"/>
    </source>
</evidence>
<evidence type="ECO:0000313" key="5">
    <source>
        <dbReference type="Proteomes" id="UP000800040"/>
    </source>
</evidence>
<reference evidence="4" key="1">
    <citation type="submission" date="2020-01" db="EMBL/GenBank/DDBJ databases">
        <authorList>
            <consortium name="DOE Joint Genome Institute"/>
            <person name="Haridas S."/>
            <person name="Albert R."/>
            <person name="Binder M."/>
            <person name="Bloem J."/>
            <person name="Labutti K."/>
            <person name="Salamov A."/>
            <person name="Andreopoulos B."/>
            <person name="Baker S.E."/>
            <person name="Barry K."/>
            <person name="Bills G."/>
            <person name="Bluhm B.H."/>
            <person name="Cannon C."/>
            <person name="Castanera R."/>
            <person name="Culley D.E."/>
            <person name="Daum C."/>
            <person name="Ezra D."/>
            <person name="Gonzalez J.B."/>
            <person name="Henrissat B."/>
            <person name="Kuo A."/>
            <person name="Liang C."/>
            <person name="Lipzen A."/>
            <person name="Lutzoni F."/>
            <person name="Magnuson J."/>
            <person name="Mondo S."/>
            <person name="Nolan M."/>
            <person name="Ohm R."/>
            <person name="Pangilinan J."/>
            <person name="Park H.-J."/>
            <person name="Ramirez L."/>
            <person name="Alfaro M."/>
            <person name="Sun H."/>
            <person name="Tritt A."/>
            <person name="Yoshinaga Y."/>
            <person name="Zwiers L.-H."/>
            <person name="Turgeon B.G."/>
            <person name="Goodwin S.B."/>
            <person name="Spatafora J.W."/>
            <person name="Crous P.W."/>
            <person name="Grigoriev I.V."/>
        </authorList>
    </citation>
    <scope>NUCLEOTIDE SEQUENCE</scope>
    <source>
        <strain evidence="4">P77</strain>
    </source>
</reference>
<dbReference type="SMART" id="SM00664">
    <property type="entry name" value="DoH"/>
    <property type="match status" value="1"/>
</dbReference>
<dbReference type="Pfam" id="PF16010">
    <property type="entry name" value="CDH-cyt"/>
    <property type="match status" value="1"/>
</dbReference>
<proteinExistence type="predicted"/>
<accession>A0A6A5KQC4</accession>
<dbReference type="InterPro" id="IPR015920">
    <property type="entry name" value="Cellobiose_DH-like_cyt"/>
</dbReference>
<feature type="transmembrane region" description="Helical" evidence="2">
    <location>
        <begin position="299"/>
        <end position="321"/>
    </location>
</feature>
<evidence type="ECO:0000259" key="3">
    <source>
        <dbReference type="SMART" id="SM00664"/>
    </source>
</evidence>
<feature type="transmembrane region" description="Helical" evidence="2">
    <location>
        <begin position="233"/>
        <end position="249"/>
    </location>
</feature>
<feature type="non-terminal residue" evidence="4">
    <location>
        <position position="1"/>
    </location>
</feature>
<feature type="transmembrane region" description="Helical" evidence="2">
    <location>
        <begin position="269"/>
        <end position="287"/>
    </location>
</feature>
<dbReference type="SUPFAM" id="SSF49344">
    <property type="entry name" value="CBD9-like"/>
    <property type="match status" value="1"/>
</dbReference>
<keyword evidence="2" id="KW-1133">Transmembrane helix</keyword>
<evidence type="ECO:0000313" key="4">
    <source>
        <dbReference type="EMBL" id="KAF1838192.1"/>
    </source>
</evidence>
<protein>
    <submittedName>
        <fullName evidence="4">CBD9-like protein</fullName>
    </submittedName>
</protein>
<dbReference type="Gene3D" id="2.60.40.1210">
    <property type="entry name" value="Cellobiose dehydrogenase, cytochrome domain"/>
    <property type="match status" value="1"/>
</dbReference>
<keyword evidence="2" id="KW-0472">Membrane</keyword>
<feature type="transmembrane region" description="Helical" evidence="2">
    <location>
        <begin position="205"/>
        <end position="226"/>
    </location>
</feature>
<dbReference type="CDD" id="cd09630">
    <property type="entry name" value="CDH_like_cytochrome"/>
    <property type="match status" value="1"/>
</dbReference>
<keyword evidence="2" id="KW-0812">Transmembrane</keyword>
<feature type="domain" description="DOMON" evidence="3">
    <location>
        <begin position="54"/>
        <end position="141"/>
    </location>
</feature>
<dbReference type="OrthoDB" id="19261at2759"/>
<dbReference type="AlphaFoldDB" id="A0A6A5KQC4"/>
<dbReference type="PANTHER" id="PTHR47797">
    <property type="entry name" value="DEHYDROGENASE, PUTATIVE (AFU_ORTHOLOGUE AFUA_8G05805)-RELATED"/>
    <property type="match status" value="1"/>
</dbReference>
<name>A0A6A5KQC4_9PLEO</name>
<gene>
    <name evidence="4" type="ORF">BDW02DRAFT_489663</name>
</gene>
<keyword evidence="5" id="KW-1185">Reference proteome</keyword>
<feature type="transmembrane region" description="Helical" evidence="2">
    <location>
        <begin position="327"/>
        <end position="348"/>
    </location>
</feature>
<sequence>LVVFTTLVSAQNSTTNITAASTFYLEKTETQFSVNIADDSNDVFIYFTSPAYSWVGMGFGERMEGSLMLIMYPNAEGENVTLSPRIGSKAAEPSYNSSIDINILPGTKISDSMLVLHARCTNCRPYLDPKTTTQPMLYAFGNGQNVLSSSPSANLKRHVRYGTFTMDMKTATGPGGVPAKSSASNGIGSAGPMIKDHNRASRAHAVLGCVALFVLWPLNVLLAGFLKNIKIHIGISAVIMICLIISYVLGGLTSTEYNRSKAFTTPHQILAFLTLLPLLLTSLLPPLSKLAPRLRNFHTHLTSTSFLMLVLTGGLGLSLSAQSRPIILLYTAAALAVFIAVVVLQSCIRRRGSRYRRHHPLQRSRYADDADQEGDRVVMLGKMEESRSASAASLGRPPSYERFGGAYGGGGGGGGAGNDGGSAEGQRLGYGGGTMPGPQYLLNMHPGVPVQVSRM</sequence>
<dbReference type="Proteomes" id="UP000800040">
    <property type="component" value="Unassembled WGS sequence"/>
</dbReference>
<dbReference type="EMBL" id="ML975254">
    <property type="protein sequence ID" value="KAF1838192.1"/>
    <property type="molecule type" value="Genomic_DNA"/>
</dbReference>
<feature type="region of interest" description="Disordered" evidence="1">
    <location>
        <begin position="411"/>
        <end position="432"/>
    </location>
</feature>